<dbReference type="RefSeq" id="WP_008165004.1">
    <property type="nucleotide sequence ID" value="NZ_AGUF01000057.1"/>
</dbReference>
<organism evidence="1 2">
    <name type="scientific">Achromobacter arsenitoxydans SY8</name>
    <dbReference type="NCBI Taxonomy" id="477184"/>
    <lineage>
        <taxon>Bacteria</taxon>
        <taxon>Pseudomonadati</taxon>
        <taxon>Pseudomonadota</taxon>
        <taxon>Betaproteobacteria</taxon>
        <taxon>Burkholderiales</taxon>
        <taxon>Alcaligenaceae</taxon>
        <taxon>Achromobacter</taxon>
    </lineage>
</organism>
<dbReference type="EMBL" id="AGUF01000057">
    <property type="protein sequence ID" value="EHK64803.1"/>
    <property type="molecule type" value="Genomic_DNA"/>
</dbReference>
<reference evidence="1 2" key="1">
    <citation type="journal article" date="2012" name="J. Bacteriol.">
        <title>Genome sequence of the highly efficient arsenite-oxidizing bacterium Achromobacter arsenitoxydans SY8.</title>
        <authorList>
            <person name="Li X."/>
            <person name="Hu Y."/>
            <person name="Gong J."/>
            <person name="Lin Y."/>
            <person name="Johnstone L."/>
            <person name="Rensing C."/>
            <person name="Wang G."/>
        </authorList>
    </citation>
    <scope>NUCLEOTIDE SEQUENCE [LARGE SCALE GENOMIC DNA]</scope>
    <source>
        <strain evidence="1 2">SY8</strain>
    </source>
</reference>
<keyword evidence="2" id="KW-1185">Reference proteome</keyword>
<gene>
    <name evidence="1" type="ORF">KYC_18370</name>
</gene>
<name>H0F9Z6_9BURK</name>
<protein>
    <submittedName>
        <fullName evidence="1">Uncharacterized protein</fullName>
    </submittedName>
</protein>
<dbReference type="PATRIC" id="fig|477184.5.peg.3612"/>
<comment type="caution">
    <text evidence="1">The sequence shown here is derived from an EMBL/GenBank/DDBJ whole genome shotgun (WGS) entry which is preliminary data.</text>
</comment>
<evidence type="ECO:0000313" key="2">
    <source>
        <dbReference type="Proteomes" id="UP000003113"/>
    </source>
</evidence>
<accession>H0F9Z6</accession>
<dbReference type="Proteomes" id="UP000003113">
    <property type="component" value="Unassembled WGS sequence"/>
</dbReference>
<proteinExistence type="predicted"/>
<evidence type="ECO:0000313" key="1">
    <source>
        <dbReference type="EMBL" id="EHK64803.1"/>
    </source>
</evidence>
<sequence length="67" mass="7254">MFDFPLKKHSTEDIQAAIAKALSELCGADLEVRIHEMNFGNGDAFSSATKVSLAIDKAPSKDTNLPF</sequence>
<dbReference type="AlphaFoldDB" id="H0F9Z6"/>